<gene>
    <name evidence="2" type="ORF">I2488_18115</name>
</gene>
<dbReference type="EMBL" id="JADQDC010000017">
    <property type="protein sequence ID" value="MBF9152923.1"/>
    <property type="molecule type" value="Genomic_DNA"/>
</dbReference>
<reference evidence="2 3" key="1">
    <citation type="submission" date="2020-11" db="EMBL/GenBank/DDBJ databases">
        <title>The genome sequence of Novosphingobium sp. 1Y9A.</title>
        <authorList>
            <person name="Liu Y."/>
        </authorList>
    </citation>
    <scope>NUCLEOTIDE SEQUENCE [LARGE SCALE GENOMIC DNA]</scope>
    <source>
        <strain evidence="2 3">1Y9A</strain>
    </source>
</reference>
<evidence type="ECO:0000313" key="2">
    <source>
        <dbReference type="EMBL" id="MBF9152923.1"/>
    </source>
</evidence>
<dbReference type="Pfam" id="PF07362">
    <property type="entry name" value="CcdA"/>
    <property type="match status" value="1"/>
</dbReference>
<keyword evidence="1" id="KW-1277">Toxin-antitoxin system</keyword>
<evidence type="ECO:0000313" key="3">
    <source>
        <dbReference type="Proteomes" id="UP000600799"/>
    </source>
</evidence>
<dbReference type="Proteomes" id="UP000600799">
    <property type="component" value="Unassembled WGS sequence"/>
</dbReference>
<accession>A0ABS0HLC2</accession>
<keyword evidence="3" id="KW-1185">Reference proteome</keyword>
<dbReference type="InterPro" id="IPR009956">
    <property type="entry name" value="Post-segregation_anti-tox_CcdA"/>
</dbReference>
<comment type="caution">
    <text evidence="2">The sequence shown here is derived from an EMBL/GenBank/DDBJ whole genome shotgun (WGS) entry which is preliminary data.</text>
</comment>
<proteinExistence type="predicted"/>
<organism evidence="2 3">
    <name type="scientific">Novosphingobium jiangmenense</name>
    <dbReference type="NCBI Taxonomy" id="2791981"/>
    <lineage>
        <taxon>Bacteria</taxon>
        <taxon>Pseudomonadati</taxon>
        <taxon>Pseudomonadota</taxon>
        <taxon>Alphaproteobacteria</taxon>
        <taxon>Sphingomonadales</taxon>
        <taxon>Sphingomonadaceae</taxon>
        <taxon>Novosphingobium</taxon>
    </lineage>
</organism>
<evidence type="ECO:0000256" key="1">
    <source>
        <dbReference type="ARBA" id="ARBA00022649"/>
    </source>
</evidence>
<dbReference type="RefSeq" id="WP_196277188.1">
    <property type="nucleotide sequence ID" value="NZ_JADQDC010000017.1"/>
</dbReference>
<name>A0ABS0HLC2_9SPHN</name>
<protein>
    <submittedName>
        <fullName evidence="2">Type II toxin-antitoxin system CcdA family antitoxin</fullName>
    </submittedName>
</protein>
<sequence>MTRHDHDFVRAQRKATNVSLESSLVEEARRLGINLSRACEAGLASEIAKAHARQWQIDNAEALASSNDWVERHGLPLARHRQF</sequence>